<dbReference type="PANTHER" id="PTHR33121:SF23">
    <property type="entry name" value="CYCLIC DI-GMP PHOSPHODIESTERASE PDEB"/>
    <property type="match status" value="1"/>
</dbReference>
<dbReference type="Pfam" id="PF00563">
    <property type="entry name" value="EAL"/>
    <property type="match status" value="1"/>
</dbReference>
<dbReference type="Gene3D" id="3.20.20.450">
    <property type="entry name" value="EAL domain"/>
    <property type="match status" value="1"/>
</dbReference>
<dbReference type="InterPro" id="IPR012434">
    <property type="entry name" value="DUF1631"/>
</dbReference>
<feature type="region of interest" description="Disordered" evidence="1">
    <location>
        <begin position="335"/>
        <end position="379"/>
    </location>
</feature>
<accession>A0A7W2TVA7</accession>
<dbReference type="CDD" id="cd01949">
    <property type="entry name" value="GGDEF"/>
    <property type="match status" value="1"/>
</dbReference>
<keyword evidence="5" id="KW-1185">Reference proteome</keyword>
<dbReference type="RefSeq" id="WP_182169781.1">
    <property type="nucleotide sequence ID" value="NZ_JACFXU010000013.1"/>
</dbReference>
<dbReference type="SMART" id="SM00052">
    <property type="entry name" value="EAL"/>
    <property type="match status" value="1"/>
</dbReference>
<name>A0A7W2TVA7_9GAMM</name>
<dbReference type="Gene3D" id="3.30.70.270">
    <property type="match status" value="1"/>
</dbReference>
<dbReference type="InterPro" id="IPR050706">
    <property type="entry name" value="Cyclic-di-GMP_PDE-like"/>
</dbReference>
<dbReference type="SUPFAM" id="SSF141868">
    <property type="entry name" value="EAL domain-like"/>
    <property type="match status" value="1"/>
</dbReference>
<feature type="domain" description="GGDEF" evidence="3">
    <location>
        <begin position="872"/>
        <end position="1005"/>
    </location>
</feature>
<dbReference type="InterPro" id="IPR043128">
    <property type="entry name" value="Rev_trsase/Diguanyl_cyclase"/>
</dbReference>
<dbReference type="PANTHER" id="PTHR33121">
    <property type="entry name" value="CYCLIC DI-GMP PHOSPHODIESTERASE PDEF"/>
    <property type="match status" value="1"/>
</dbReference>
<feature type="compositionally biased region" description="Polar residues" evidence="1">
    <location>
        <begin position="362"/>
        <end position="379"/>
    </location>
</feature>
<evidence type="ECO:0000313" key="4">
    <source>
        <dbReference type="EMBL" id="MBA6412556.1"/>
    </source>
</evidence>
<dbReference type="GO" id="GO:0071111">
    <property type="term" value="F:cyclic-guanylate-specific phosphodiesterase activity"/>
    <property type="evidence" value="ECO:0007669"/>
    <property type="project" value="InterPro"/>
</dbReference>
<dbReference type="PROSITE" id="PS50883">
    <property type="entry name" value="EAL"/>
    <property type="match status" value="1"/>
</dbReference>
<dbReference type="CDD" id="cd01948">
    <property type="entry name" value="EAL"/>
    <property type="match status" value="1"/>
</dbReference>
<proteinExistence type="predicted"/>
<dbReference type="InterPro" id="IPR035919">
    <property type="entry name" value="EAL_sf"/>
</dbReference>
<dbReference type="InterPro" id="IPR029787">
    <property type="entry name" value="Nucleotide_cyclase"/>
</dbReference>
<dbReference type="Pfam" id="PF07793">
    <property type="entry name" value="DUF1631"/>
    <property type="match status" value="1"/>
</dbReference>
<dbReference type="EMBL" id="JACFXU010000013">
    <property type="protein sequence ID" value="MBA6412556.1"/>
    <property type="molecule type" value="Genomic_DNA"/>
</dbReference>
<protein>
    <submittedName>
        <fullName evidence="4">DUF1631 family protein</fullName>
    </submittedName>
</protein>
<dbReference type="InterPro" id="IPR000160">
    <property type="entry name" value="GGDEF_dom"/>
</dbReference>
<dbReference type="PROSITE" id="PS50887">
    <property type="entry name" value="GGDEF"/>
    <property type="match status" value="1"/>
</dbReference>
<evidence type="ECO:0000259" key="2">
    <source>
        <dbReference type="PROSITE" id="PS50883"/>
    </source>
</evidence>
<evidence type="ECO:0000256" key="1">
    <source>
        <dbReference type="SAM" id="MobiDB-lite"/>
    </source>
</evidence>
<evidence type="ECO:0000259" key="3">
    <source>
        <dbReference type="PROSITE" id="PS50887"/>
    </source>
</evidence>
<dbReference type="Pfam" id="PF00990">
    <property type="entry name" value="GGDEF"/>
    <property type="match status" value="1"/>
</dbReference>
<gene>
    <name evidence="4" type="ORF">H2508_05470</name>
</gene>
<dbReference type="Proteomes" id="UP000539350">
    <property type="component" value="Unassembled WGS sequence"/>
</dbReference>
<sequence>MINLSILTPRSAVLELPDKLRLSGLIELEDDNQLLLRDLNWANTAPTEQQLALGTAATLCIPELTDTRGTVPSIPVFITEITQDALLLTFARADNSPSVKRYLKALSSQPALNDGQQSQNTKLRQTQDLLASFESLGLSTLDQMFRLFIQRLGTYLFDESTTPGRSSIALREALRLLQYHQRAIGDNFITRIQQRCSDLTPARQQRYQQSDSEIAWQSLHLVNLDEFEESLALDRMINTGSQAQELTLECLVIRLATAIGVDPLELRLPFHVTELCSSLQQALQEHDIEHPATVYVYDYFVGQFLSQLDQLYRPLNQLLIDAGLCPGLEQDIKTHGSQLQRPAATSAARPKRKKISPEPAPDQQTEAQQQAPNKPSTVASLSPEMLYRSVIDALNFSRHHSEAPSSHESRPEQLADTATLVNALALLQENDEARKLIEQSGSLRDYLKQHSESISGLEGITALNTDSMNQLDLVDNLFQTIHSQRELSAELQPAIAELQLPLARLALLEPGFFFDQQHPARELVDKLSQLASADNFPNRILEEKLSSIIAEIVTGYERDSAVFNSALEQVNKLIAQRNSAHIRNVERVVKTQEGQERLRQARVEVDRAIVAALPRPQPPKILLELIDKGWRDALVLIYIKEGPTSDSWQEQMRTLELLGEWLTEQQNEFNSVQRALEAAPFIDLLAQQIAVVRPANIEIEAVFDELRRVLSGEQAVLNSELNSESLINAQESSNIQQRLQRTHRLRRWIERVNQLNLGAWLSYRDRHGERRRMQLAWINADRDRFMFVNEHGQKVTELNAVQLARQLSHGAKPPSQAENMPLVDQSMYGTLEQVQQTLSFARHRDKVTRLLNRESFIEQLNKALRHAQRRSSQHAVLYLNIDQFNLVNEIYDRVSGDQVLAEFAELLSQLHDKKFSSAHLGEDNFGILLADHTLSEALAVAESIRSDIHANNFDIEQEPVQLSVSIGVAALRHFSPDADSVIEAAEQAMQAAKQGGGNQVQQHIAAANSITRHKQDRRKTRQNLEQALTTERFVLRAQPIVQNAVASQQPSSQHFELLLGMRETDGSLSSPKQFIKSAERHGYMSLVDRWVIREAFQWISQLMDAQKVVPNLSINLSGTSITDDAFMEYLFEQISEFGVGTSRLCFEVTEAATMTNLVKSADFIRAFRNIGCKFSLDNFGTGLSSHNYLRELSVDYVKIDGAFITGINDNPNDYTMARSINDLAHFLGQETIAESVENERTIARLHEIGVDYLQGWGIGHPEPLTDIVGQLQSLQK</sequence>
<reference evidence="4 5" key="1">
    <citation type="submission" date="2020-07" db="EMBL/GenBank/DDBJ databases">
        <title>Halieaceae bacterium, F7430, whole genome shotgun sequencing project.</title>
        <authorList>
            <person name="Jiang S."/>
            <person name="Liu Z.W."/>
            <person name="Du Z.J."/>
        </authorList>
    </citation>
    <scope>NUCLEOTIDE SEQUENCE [LARGE SCALE GENOMIC DNA]</scope>
    <source>
        <strain evidence="4 5">F7430</strain>
    </source>
</reference>
<dbReference type="NCBIfam" id="TIGR00254">
    <property type="entry name" value="GGDEF"/>
    <property type="match status" value="1"/>
</dbReference>
<evidence type="ECO:0000313" key="5">
    <source>
        <dbReference type="Proteomes" id="UP000539350"/>
    </source>
</evidence>
<dbReference type="InterPro" id="IPR001633">
    <property type="entry name" value="EAL_dom"/>
</dbReference>
<dbReference type="SUPFAM" id="SSF55073">
    <property type="entry name" value="Nucleotide cyclase"/>
    <property type="match status" value="1"/>
</dbReference>
<organism evidence="4 5">
    <name type="scientific">Sediminihaliea albiluteola</name>
    <dbReference type="NCBI Taxonomy" id="2758564"/>
    <lineage>
        <taxon>Bacteria</taxon>
        <taxon>Pseudomonadati</taxon>
        <taxon>Pseudomonadota</taxon>
        <taxon>Gammaproteobacteria</taxon>
        <taxon>Cellvibrionales</taxon>
        <taxon>Halieaceae</taxon>
        <taxon>Sediminihaliea</taxon>
    </lineage>
</organism>
<feature type="domain" description="EAL" evidence="2">
    <location>
        <begin position="1017"/>
        <end position="1275"/>
    </location>
</feature>
<dbReference type="AlphaFoldDB" id="A0A7W2TVA7"/>
<dbReference type="SMART" id="SM00267">
    <property type="entry name" value="GGDEF"/>
    <property type="match status" value="1"/>
</dbReference>
<comment type="caution">
    <text evidence="4">The sequence shown here is derived from an EMBL/GenBank/DDBJ whole genome shotgun (WGS) entry which is preliminary data.</text>
</comment>